<evidence type="ECO:0000313" key="1">
    <source>
        <dbReference type="EMBL" id="ADO98224.1"/>
    </source>
</evidence>
<sequence length="95" mass="10630">MYILSLVGHEGEGAYAVTNDDGQKALYLFQQEDDATRYAGLLEAEESTVLTVVEIDDMLAVETCKKHKYKYVIITPDDIVIPPKDYDNIQDDSVA</sequence>
<gene>
    <name evidence="1" type="ORF">SSSM7_158</name>
</gene>
<accession>E3SL76</accession>
<evidence type="ECO:0000313" key="2">
    <source>
        <dbReference type="Proteomes" id="UP000006527"/>
    </source>
</evidence>
<dbReference type="RefSeq" id="YP_004324211.1">
    <property type="nucleotide sequence ID" value="NC_015287.1"/>
</dbReference>
<dbReference type="Proteomes" id="UP000006527">
    <property type="component" value="Segment"/>
</dbReference>
<dbReference type="Pfam" id="PF11360">
    <property type="entry name" value="DUF3110"/>
    <property type="match status" value="1"/>
</dbReference>
<dbReference type="KEGG" id="vg:10328727"/>
<reference evidence="1 2" key="1">
    <citation type="journal article" date="2010" name="Environ. Microbiol.">
        <title>Genomic analysis of oceanic cyanobacterial myoviruses compared with T4-like myoviruses from diverse hosts and environments.</title>
        <authorList>
            <person name="Sullivan M.B."/>
            <person name="Huang K.H."/>
            <person name="Ignacio-Espinoza J.C."/>
            <person name="Berlin A.M."/>
            <person name="Kelly L."/>
            <person name="Weigele P.R."/>
            <person name="DeFrancesco A.S."/>
            <person name="Kern S.E."/>
            <person name="Thompson L.R."/>
            <person name="Young S."/>
            <person name="Yandava C."/>
            <person name="Fu R."/>
            <person name="Krastins B."/>
            <person name="Chase M."/>
            <person name="Sarracino D."/>
            <person name="Osburne M.S."/>
            <person name="Henn M.R."/>
            <person name="Chisholm S.W."/>
        </authorList>
    </citation>
    <scope>NUCLEOTIDE SEQUENCE [LARGE SCALE GENOMIC DNA]</scope>
    <source>
        <strain evidence="1">8109-3</strain>
    </source>
</reference>
<keyword evidence="2" id="KW-1185">Reference proteome</keyword>
<organism evidence="1 2">
    <name type="scientific">Synechococcus phage S-SSM7</name>
    <dbReference type="NCBI Taxonomy" id="445686"/>
    <lineage>
        <taxon>Viruses</taxon>
        <taxon>Duplodnaviria</taxon>
        <taxon>Heunggongvirae</taxon>
        <taxon>Uroviricota</taxon>
        <taxon>Caudoviricetes</taxon>
        <taxon>Pantevenvirales</taxon>
        <taxon>Kyanoviridae</taxon>
        <taxon>Lipsvirus</taxon>
        <taxon>Lipsvirus ssm7</taxon>
    </lineage>
</organism>
<protein>
    <recommendedName>
        <fullName evidence="3">DUF3110 domain-containing protein</fullName>
    </recommendedName>
</protein>
<dbReference type="EMBL" id="GU071098">
    <property type="protein sequence ID" value="ADO98224.1"/>
    <property type="molecule type" value="Genomic_DNA"/>
</dbReference>
<proteinExistence type="predicted"/>
<dbReference type="OrthoDB" id="26184at10239"/>
<dbReference type="InterPro" id="IPR021503">
    <property type="entry name" value="DUF3110"/>
</dbReference>
<dbReference type="GeneID" id="10328727"/>
<name>E3SL76_9CAUD</name>
<evidence type="ECO:0008006" key="3">
    <source>
        <dbReference type="Google" id="ProtNLM"/>
    </source>
</evidence>